<dbReference type="EMBL" id="CABVIE010000001">
    <property type="protein sequence ID" value="VVO54536.1"/>
    <property type="molecule type" value="Genomic_DNA"/>
</dbReference>
<protein>
    <submittedName>
        <fullName evidence="2">Uncharacterized protein</fullName>
    </submittedName>
</protein>
<name>A0A8H2RHD0_PSEFL</name>
<evidence type="ECO:0000313" key="3">
    <source>
        <dbReference type="Proteomes" id="UP000325723"/>
    </source>
</evidence>
<organism evidence="2 3">
    <name type="scientific">Pseudomonas fluorescens</name>
    <dbReference type="NCBI Taxonomy" id="294"/>
    <lineage>
        <taxon>Bacteria</taxon>
        <taxon>Pseudomonadati</taxon>
        <taxon>Pseudomonadota</taxon>
        <taxon>Gammaproteobacteria</taxon>
        <taxon>Pseudomonadales</taxon>
        <taxon>Pseudomonadaceae</taxon>
        <taxon>Pseudomonas</taxon>
    </lineage>
</organism>
<evidence type="ECO:0000256" key="1">
    <source>
        <dbReference type="SAM" id="MobiDB-lite"/>
    </source>
</evidence>
<dbReference type="AlphaFoldDB" id="A0A8H2RHD0"/>
<dbReference type="RefSeq" id="WP_150756850.1">
    <property type="nucleotide sequence ID" value="NZ_CABVIE010000001.1"/>
</dbReference>
<gene>
    <name evidence="2" type="ORF">PS900_00474</name>
</gene>
<feature type="region of interest" description="Disordered" evidence="1">
    <location>
        <begin position="1"/>
        <end position="32"/>
    </location>
</feature>
<reference evidence="2 3" key="1">
    <citation type="submission" date="2019-09" db="EMBL/GenBank/DDBJ databases">
        <authorList>
            <person name="Chandra G."/>
            <person name="Truman W A."/>
        </authorList>
    </citation>
    <scope>NUCLEOTIDE SEQUENCE [LARGE SCALE GENOMIC DNA]</scope>
    <source>
        <strain evidence="2">PS900</strain>
    </source>
</reference>
<sequence length="292" mass="32174">MKYQHNESGEPELCSGDFTKGKRASTSGPFPKNTVLSAPAKKRCTPAVAGVLASFYTSYMKSLAVLGELELKEVKDQAHIDRLKANNEHLRKTAQNYSSGVSLPDWKRRLPTDTKRAFSFLGFALIPDAQAFTFRLGHEVADAALSARKGPTDHLSALMRTLGIMDLAFVTEFADSDSEENHSFHIHGVARIPAALSIQTIQELLAPKQDLKQTHPIKGYRQRGTNKAIAVSNLQTPGGWALYSAKEFDFTAHCLQSNPDYASRSATKTGRALYEAMRAWLRAQNGPDSLYC</sequence>
<dbReference type="Proteomes" id="UP000325723">
    <property type="component" value="Unassembled WGS sequence"/>
</dbReference>
<comment type="caution">
    <text evidence="2">The sequence shown here is derived from an EMBL/GenBank/DDBJ whole genome shotgun (WGS) entry which is preliminary data.</text>
</comment>
<accession>A0A8H2RHD0</accession>
<evidence type="ECO:0000313" key="2">
    <source>
        <dbReference type="EMBL" id="VVO54536.1"/>
    </source>
</evidence>
<proteinExistence type="predicted"/>